<name>A0ACC1T732_9APHY</name>
<dbReference type="Proteomes" id="UP001148662">
    <property type="component" value="Unassembled WGS sequence"/>
</dbReference>
<organism evidence="1 2">
    <name type="scientific">Phlebia brevispora</name>
    <dbReference type="NCBI Taxonomy" id="194682"/>
    <lineage>
        <taxon>Eukaryota</taxon>
        <taxon>Fungi</taxon>
        <taxon>Dikarya</taxon>
        <taxon>Basidiomycota</taxon>
        <taxon>Agaricomycotina</taxon>
        <taxon>Agaricomycetes</taxon>
        <taxon>Polyporales</taxon>
        <taxon>Meruliaceae</taxon>
        <taxon>Phlebia</taxon>
    </lineage>
</organism>
<accession>A0ACC1T732</accession>
<keyword evidence="2" id="KW-1185">Reference proteome</keyword>
<sequence>MPGPRNARKKRRVQVQKEKERRQKTTATTARCDIPSILDDIELICIDDGDLEPELNGDHILYQPLRSRPLRYSYTSTTSPAAMSAPHDTLIPDDYTTSVQYSTVNMPEPCDNSLQPARLCHPDGSGDRFPGADVLLKRPCIEDTGTGLQVLDVLEFVFDSRLASPPSLDDALCAEFAQEEVLDMLCVVLPEEIATILWYNKSRQTARICPVCKRLYRVGEALRQPGEHSPSWSNSDFPRAPQKPASSHAKRRKEQEISGICSTLCFFLAAHQYPTAVRSMWGRMVEELDDETRAELDLNSLSSLPIIQDDSDSDGKSSLSLGLGILFRMTRCSDLDLKQIFFSEQDLPDAAENAP</sequence>
<dbReference type="EMBL" id="JANHOG010000418">
    <property type="protein sequence ID" value="KAJ3554564.1"/>
    <property type="molecule type" value="Genomic_DNA"/>
</dbReference>
<comment type="caution">
    <text evidence="1">The sequence shown here is derived from an EMBL/GenBank/DDBJ whole genome shotgun (WGS) entry which is preliminary data.</text>
</comment>
<proteinExistence type="predicted"/>
<reference evidence="1" key="1">
    <citation type="submission" date="2022-07" db="EMBL/GenBank/DDBJ databases">
        <title>Genome Sequence of Phlebia brevispora.</title>
        <authorList>
            <person name="Buettner E."/>
        </authorList>
    </citation>
    <scope>NUCLEOTIDE SEQUENCE</scope>
    <source>
        <strain evidence="1">MPL23</strain>
    </source>
</reference>
<gene>
    <name evidence="1" type="ORF">NM688_g3044</name>
</gene>
<evidence type="ECO:0000313" key="1">
    <source>
        <dbReference type="EMBL" id="KAJ3554564.1"/>
    </source>
</evidence>
<evidence type="ECO:0000313" key="2">
    <source>
        <dbReference type="Proteomes" id="UP001148662"/>
    </source>
</evidence>
<protein>
    <submittedName>
        <fullName evidence="1">Uncharacterized protein</fullName>
    </submittedName>
</protein>